<proteinExistence type="predicted"/>
<feature type="compositionally biased region" description="Basic and acidic residues" evidence="6">
    <location>
        <begin position="1398"/>
        <end position="1448"/>
    </location>
</feature>
<dbReference type="InterPro" id="IPR017455">
    <property type="entry name" value="Znf_FYVE-rel"/>
</dbReference>
<dbReference type="CDD" id="cd15745">
    <property type="entry name" value="FYVE_RUFY4"/>
    <property type="match status" value="1"/>
</dbReference>
<feature type="compositionally biased region" description="Polar residues" evidence="6">
    <location>
        <begin position="720"/>
        <end position="747"/>
    </location>
</feature>
<feature type="compositionally biased region" description="Basic and acidic residues" evidence="6">
    <location>
        <begin position="2335"/>
        <end position="2348"/>
    </location>
</feature>
<feature type="compositionally biased region" description="Low complexity" evidence="6">
    <location>
        <begin position="460"/>
        <end position="473"/>
    </location>
</feature>
<feature type="compositionally biased region" description="Low complexity" evidence="6">
    <location>
        <begin position="700"/>
        <end position="709"/>
    </location>
</feature>
<organism evidence="9 10">
    <name type="scientific">Phytophthora sojae (strain P6497)</name>
    <name type="common">Soybean stem and root rot agent</name>
    <name type="synonym">Phytophthora megasperma f. sp. glycines</name>
    <dbReference type="NCBI Taxonomy" id="1094619"/>
    <lineage>
        <taxon>Eukaryota</taxon>
        <taxon>Sar</taxon>
        <taxon>Stramenopiles</taxon>
        <taxon>Oomycota</taxon>
        <taxon>Peronosporomycetes</taxon>
        <taxon>Peronosporales</taxon>
        <taxon>Peronosporaceae</taxon>
        <taxon>Phytophthora</taxon>
    </lineage>
</organism>
<dbReference type="InterPro" id="IPR011011">
    <property type="entry name" value="Znf_FYVE_PHD"/>
</dbReference>
<feature type="region of interest" description="Disordered" evidence="6">
    <location>
        <begin position="1746"/>
        <end position="1804"/>
    </location>
</feature>
<dbReference type="OMA" id="LMNRPTN"/>
<evidence type="ECO:0000256" key="6">
    <source>
        <dbReference type="SAM" id="MobiDB-lite"/>
    </source>
</evidence>
<feature type="compositionally biased region" description="Acidic residues" evidence="6">
    <location>
        <begin position="1176"/>
        <end position="1191"/>
    </location>
</feature>
<dbReference type="Proteomes" id="UP000002640">
    <property type="component" value="Unassembled WGS sequence"/>
</dbReference>
<dbReference type="InterPro" id="IPR000306">
    <property type="entry name" value="Znf_FYVE"/>
</dbReference>
<feature type="compositionally biased region" description="Polar residues" evidence="6">
    <location>
        <begin position="1293"/>
        <end position="1302"/>
    </location>
</feature>
<dbReference type="KEGG" id="psoj:PHYSODRAFT_519429"/>
<feature type="compositionally biased region" description="Pro residues" evidence="6">
    <location>
        <begin position="632"/>
        <end position="646"/>
    </location>
</feature>
<feature type="region of interest" description="Disordered" evidence="6">
    <location>
        <begin position="2321"/>
        <end position="2397"/>
    </location>
</feature>
<evidence type="ECO:0008006" key="11">
    <source>
        <dbReference type="Google" id="ProtNLM"/>
    </source>
</evidence>
<dbReference type="InterPro" id="IPR023393">
    <property type="entry name" value="START-like_dom_sf"/>
</dbReference>
<feature type="compositionally biased region" description="Basic and acidic residues" evidence="6">
    <location>
        <begin position="1282"/>
        <end position="1292"/>
    </location>
</feature>
<evidence type="ECO:0000256" key="3">
    <source>
        <dbReference type="ARBA" id="ARBA00022833"/>
    </source>
</evidence>
<dbReference type="GO" id="GO:0008270">
    <property type="term" value="F:zinc ion binding"/>
    <property type="evidence" value="ECO:0007669"/>
    <property type="project" value="UniProtKB-KW"/>
</dbReference>
<feature type="compositionally biased region" description="Low complexity" evidence="6">
    <location>
        <begin position="956"/>
        <end position="971"/>
    </location>
</feature>
<keyword evidence="2 4" id="KW-0863">Zinc-finger</keyword>
<dbReference type="PROSITE" id="PS50178">
    <property type="entry name" value="ZF_FYVE"/>
    <property type="match status" value="1"/>
</dbReference>
<dbReference type="SUPFAM" id="SSF55961">
    <property type="entry name" value="Bet v1-like"/>
    <property type="match status" value="1"/>
</dbReference>
<accession>G5A198</accession>
<dbReference type="SMART" id="SM00064">
    <property type="entry name" value="FYVE"/>
    <property type="match status" value="1"/>
</dbReference>
<keyword evidence="3" id="KW-0862">Zinc</keyword>
<dbReference type="STRING" id="1094619.G5A198"/>
<keyword evidence="10" id="KW-1185">Reference proteome</keyword>
<evidence type="ECO:0000256" key="4">
    <source>
        <dbReference type="PROSITE-ProRule" id="PRU00091"/>
    </source>
</evidence>
<feature type="region of interest" description="Disordered" evidence="6">
    <location>
        <begin position="2013"/>
        <end position="2073"/>
    </location>
</feature>
<feature type="region of interest" description="Disordered" evidence="6">
    <location>
        <begin position="1110"/>
        <end position="1312"/>
    </location>
</feature>
<dbReference type="PANTHER" id="PTHR13510">
    <property type="entry name" value="FYVE-FINGER-CONTAINING RAB5 EFFECTOR PROTEIN RABENOSYN-5-RELATED"/>
    <property type="match status" value="1"/>
</dbReference>
<feature type="region of interest" description="Disordered" evidence="6">
    <location>
        <begin position="1013"/>
        <end position="1087"/>
    </location>
</feature>
<feature type="compositionally biased region" description="Basic and acidic residues" evidence="6">
    <location>
        <begin position="1642"/>
        <end position="1654"/>
    </location>
</feature>
<dbReference type="Gene3D" id="3.30.530.20">
    <property type="match status" value="2"/>
</dbReference>
<dbReference type="PROSITE" id="PS50848">
    <property type="entry name" value="START"/>
    <property type="match status" value="1"/>
</dbReference>
<feature type="coiled-coil region" evidence="5">
    <location>
        <begin position="2498"/>
        <end position="2525"/>
    </location>
</feature>
<evidence type="ECO:0000259" key="7">
    <source>
        <dbReference type="PROSITE" id="PS50178"/>
    </source>
</evidence>
<evidence type="ECO:0000256" key="1">
    <source>
        <dbReference type="ARBA" id="ARBA00022723"/>
    </source>
</evidence>
<feature type="compositionally biased region" description="Polar residues" evidence="6">
    <location>
        <begin position="505"/>
        <end position="530"/>
    </location>
</feature>
<feature type="compositionally biased region" description="Basic and acidic residues" evidence="6">
    <location>
        <begin position="2966"/>
        <end position="2979"/>
    </location>
</feature>
<feature type="compositionally biased region" description="Basic and acidic residues" evidence="6">
    <location>
        <begin position="2123"/>
        <end position="2135"/>
    </location>
</feature>
<feature type="compositionally biased region" description="Acidic residues" evidence="6">
    <location>
        <begin position="1200"/>
        <end position="1210"/>
    </location>
</feature>
<feature type="compositionally biased region" description="Basic and acidic residues" evidence="6">
    <location>
        <begin position="1772"/>
        <end position="1783"/>
    </location>
</feature>
<dbReference type="Pfam" id="PF01363">
    <property type="entry name" value="FYVE"/>
    <property type="match status" value="1"/>
</dbReference>
<feature type="region of interest" description="Disordered" evidence="6">
    <location>
        <begin position="1"/>
        <end position="24"/>
    </location>
</feature>
<feature type="region of interest" description="Disordered" evidence="6">
    <location>
        <begin position="3130"/>
        <end position="3165"/>
    </location>
</feature>
<feature type="compositionally biased region" description="Polar residues" evidence="6">
    <location>
        <begin position="831"/>
        <end position="842"/>
    </location>
</feature>
<dbReference type="InParanoid" id="G5A198"/>
<reference evidence="9 10" key="1">
    <citation type="journal article" date="2006" name="Science">
        <title>Phytophthora genome sequences uncover evolutionary origins and mechanisms of pathogenesis.</title>
        <authorList>
            <person name="Tyler B.M."/>
            <person name="Tripathy S."/>
            <person name="Zhang X."/>
            <person name="Dehal P."/>
            <person name="Jiang R.H."/>
            <person name="Aerts A."/>
            <person name="Arredondo F.D."/>
            <person name="Baxter L."/>
            <person name="Bensasson D."/>
            <person name="Beynon J.L."/>
            <person name="Chapman J."/>
            <person name="Damasceno C.M."/>
            <person name="Dorrance A.E."/>
            <person name="Dou D."/>
            <person name="Dickerman A.W."/>
            <person name="Dubchak I.L."/>
            <person name="Garbelotto M."/>
            <person name="Gijzen M."/>
            <person name="Gordon S.G."/>
            <person name="Govers F."/>
            <person name="Grunwald N.J."/>
            <person name="Huang W."/>
            <person name="Ivors K.L."/>
            <person name="Jones R.W."/>
            <person name="Kamoun S."/>
            <person name="Krampis K."/>
            <person name="Lamour K.H."/>
            <person name="Lee M.K."/>
            <person name="McDonald W.H."/>
            <person name="Medina M."/>
            <person name="Meijer H.J."/>
            <person name="Nordberg E.K."/>
            <person name="Maclean D.J."/>
            <person name="Ospina-Giraldo M.D."/>
            <person name="Morris P.F."/>
            <person name="Phuntumart V."/>
            <person name="Putnam N.H."/>
            <person name="Rash S."/>
            <person name="Rose J.K."/>
            <person name="Sakihama Y."/>
            <person name="Salamov A.A."/>
            <person name="Savidor A."/>
            <person name="Scheuring C.F."/>
            <person name="Smith B.M."/>
            <person name="Sobral B.W."/>
            <person name="Terry A."/>
            <person name="Torto-Alalibo T.A."/>
            <person name="Win J."/>
            <person name="Xu Z."/>
            <person name="Zhang H."/>
            <person name="Grigoriev I.V."/>
            <person name="Rokhsar D.S."/>
            <person name="Boore J.L."/>
        </authorList>
    </citation>
    <scope>NUCLEOTIDE SEQUENCE [LARGE SCALE GENOMIC DNA]</scope>
    <source>
        <strain evidence="9 10">P6497</strain>
    </source>
</reference>
<feature type="compositionally biased region" description="Low complexity" evidence="6">
    <location>
        <begin position="800"/>
        <end position="829"/>
    </location>
</feature>
<dbReference type="GO" id="GO:0008289">
    <property type="term" value="F:lipid binding"/>
    <property type="evidence" value="ECO:0007669"/>
    <property type="project" value="InterPro"/>
</dbReference>
<feature type="domain" description="START" evidence="8">
    <location>
        <begin position="159"/>
        <end position="245"/>
    </location>
</feature>
<feature type="compositionally biased region" description="Basic residues" evidence="6">
    <location>
        <begin position="2980"/>
        <end position="2991"/>
    </location>
</feature>
<evidence type="ECO:0000313" key="9">
    <source>
        <dbReference type="EMBL" id="EGZ11464.1"/>
    </source>
</evidence>
<feature type="compositionally biased region" description="Polar residues" evidence="6">
    <location>
        <begin position="14"/>
        <end position="24"/>
    </location>
</feature>
<feature type="compositionally biased region" description="Basic and acidic residues" evidence="6">
    <location>
        <begin position="1457"/>
        <end position="1468"/>
    </location>
</feature>
<sequence length="3182" mass="352723">MGRARTLSRRRAQSGASSEESWQGQSLTASERAYMIRKAKEASVALVDHAHTLDGPVQWHYTGKFRGIQMYRGEGSYDRVGTAGTEFLCGVTTMMGTIEEVASYFDQQSTARMVAKKAEDVLDCGVLYSLVQGGPDNPFYRVSAKYQLYEGPSAFSRERDYCYLECQNTFRHASGRRGWVLSMHSIKLPSCPELDGVVRGSMYQSGYVFVEAEREGYMDVMHSLQINFKSTNRLPHFLLNSALKRRILSVVTISREIQTARMGRQTLLKKKDLMPKRARALCVNCSRKFSLFVRKTRCRVCGEVVCQPCAPQVMISTKRGPVKTRVCTKCNHLSAGDEYEPVGALPNPHSGADPRRGQNETRYSDILQDQDNPDMYHEEDEDSMDEDGDEDGLEEQSDYSVFAASRFTDASRDSVATSRFGASRSNFESHFESHFEGSSQFGGTNSELDDSQYYDGGGSEESFVSGVSGTSTSYWHGGNSATSSAMGSNQASSVKPTDGYIYDPQASTTSSNFYGASNYGSDFGASQYSANEEPAKRPGRYNAAAPIPEDEPTSHRGYTISPDASYNSSSDYNSTQGTNYNSTQAPNYNSTQATQGTGYDISPNASHASKTVSIQNLAKARSARYGIKSEFPPSPPPPPPLSPPPEEVNEDEEEDSPLHLGALKTDNSRNPKDRKPKGIAARKMFTPPPPKEGRRENDGRPSSNRVPRVPRSKGFAAAAISSNKDSRVSQASSRDSRGFGNTRSSAILEQMRRNRRRTPQSTSESEQSTAALKSLEEEHLNRMREIERMQEIAREKAARRSMASDASRSSMQNSQRSQRGVRSQGSRGSAPRQQSDSARNSPPHSPVGLPASPIGPPPESPPGPPPGSPPGAPPSMRGRRLPLNGSFNQRANRSFGRQTDASSDFRNSRQLLSNRSNGAFANSGARSEDLMFNSQRSGFQNSKGSNSSFRGRRMDSSQTSSKGSGSSFGGSRRLDASQLSNAPMSTHPDDLAFDVSQLSVDKSKFSSSFAILETPGESADHVAMMERPSAEGGSNSSSSFDEYLPSQSSAGMAHHISSIRARAPYQLPDEEPRPSDELRKRQEEHRKRMEELTRIAANHFDEDNVRDSVSTLGGLHDSSISLSSGNHFGDSTISSISSASSVDIDDVDFDFESRPLGRTKRSGTIPFASENLDQVPDVEDEEQSEGPDDSDTSFRLSEGPMEDEDDDFEPTDASSAYRAIKKPTDPIDPRQPMHSYQSREKPIEHEPANGTGVAGSTYRMSEQSAEGDRSSVSDGADSSYRMSDESVKHEQGQNEGHVNSANRPIKESINDERQGGYINLTILPSERLTKLKREPATQANTQKLAREPATPASTQTHAREPAIQANIQKHTRDSASDDVEPVHVLIEKFENMGGIRPYRLDEESVKHESEHDKSTSRPSEESLERDSEQGGRDQTYRPSEESVERESEQGGATQAHRPSEGSVERESDQGGATQAYRPSEEFVDHESGHEDAKPTYRLSDESVERDNEQEDGKPADRVSESSIEGESEQVRAASPFSDTSRSSEQRSAHRSSVGSESEPEDADANYRLSGEPTTPAKGKFKSQSFEKIVGDASSPVSAEFNSPKAEFSNTIKLSEVEEQHSDEDSDSSIGSPRGSAEFTQQDMKDAVPEYHSPKAEFSNTMSIDDLTSARRSSASDLDEDLMNRPTNELFEMVRANRALHSADSTNVMEASHVRRMEASHVRRMDELNRIAQDHLGDRISNFDEEMLGSSQQSVKTAPKLQAEGDAGNDEFQASRKLSEVEEQHSDEDSDSSIGSPRGSAEFTQQDMKDAVPEYHSPKAEFSNTMSIDDLTSARRSSASDLDEDLMNRPTNELFEMVRANRALHSADSTNVMEASHVRRMEASHVRRMDELNRIAQDHLGDRISNFDEEAFGSSYQPAKKAPNMSSSVMSDRLASPRDSSVSDLDEDLMNRPTNELFEMVRANRALHSAGSSNVMEASHVRRMEASHMRRMDELNRIAQDHLGDRISNFDEEMLGSSQQSVKTAPKLQAEGDAGNDEFQASRKLSEVEEQHSDEDSDSSIGSPRSSAEFTQQDMKDAVPEYHSPKAEFSNTIKLSEVEEQHSDEDSDSSIGSPRSSAEFTQQDMKDAVPEYHSPKAEFSNTMSIDDLTSARRSSASDLDEDLMNRPTNELFEMVRANRALQTADSTNFSNTMSIDDLTSARRSSASDLDEDLMNRPTNELFEMVRANRALHSADSTNVMEASHVRRMEASHVRRMDELNRIAQDHLGDRISNFDEEAFGSSYQPAKKAPKFQPQSSQLVLGEGGQAVDEFFASMVAPSSKLPQVDEQYADDDDDTRSPRDSADVRQGDLKSIPSIDEEGTAQQYSSARGRFSSSMSSSVMSDRLASPRDSSVSDLDEDLMNRPTNELFEMVRANRALHSAGSSNVMEASHVRRMEASHMRRMDELNRIAQDHLGDRISNFDEEMLGSAYQPGRSLHPNFRDEEEEMRWRSSNVMEEAETKHAADMERLRRRIRQLEEECRESIASVLTPDEMDLSELDHEEPAVGFNGHQSYHGGRNFNPESSFVSTSDLSSSVISEQAEEEEPMPARALLEQIAKLTQLQHEMAEASSRHSVTTGVPLAATMVGIVVSERERMDLVRQADNVFLEVQERLYNAKAQGNVVDPKDKYVTTLDTFTVYGSLDDVTELYLNDGKKMVLDFSESRELVLLKPSTKKRPLDRTSLRWSLFHSPSRILAKDQDFCYLEVMKPYGTADGRRGWARCSHSIKHDACPAFSPSQGIDFNRAELFYCGLFFEETDARGVLNATVYYNIKGDSIPPVLMPMIFKARGKRTIELINHYINMSSTILKSRKVSLTTALRLQGEKRCGACATQLSLWKPKEKCVMCGSFMCDKCDDIVAKNYRVDSVSRGQVVCFSCAHRRGTKLSGESETDDLASSGSSGSAVKTHNILDEEHGGGISSLKDVDEDHVKWSDGEGKPSHRHEQQKHKPSRPRPQRVVAPVLPSETVFLPGDHTAQQRRRCQSRASARQPANVPLDNFLERRQSRTTGNSRLSSRAKPTGCAPTRRRKSPGDNANAPTSNSTDFAPVGNQVGLNLEELNWRMRRYTTNSVPVEPIEWTDQGRRASARYHTIDGTRPHERYQKASRSSARPASETFTPSMTAMPKPSSIRYSKANPCDLSYLASFK</sequence>
<dbReference type="CDD" id="cd00065">
    <property type="entry name" value="FYVE_like_SF"/>
    <property type="match status" value="1"/>
</dbReference>
<feature type="region of interest" description="Disordered" evidence="6">
    <location>
        <begin position="2966"/>
        <end position="3085"/>
    </location>
</feature>
<feature type="region of interest" description="Disordered" evidence="6">
    <location>
        <begin position="338"/>
        <end position="396"/>
    </location>
</feature>
<dbReference type="InterPro" id="IPR002913">
    <property type="entry name" value="START_lipid-bd_dom"/>
</dbReference>
<feature type="compositionally biased region" description="Basic and acidic residues" evidence="6">
    <location>
        <begin position="2039"/>
        <end position="2050"/>
    </location>
</feature>
<feature type="region of interest" description="Disordered" evidence="6">
    <location>
        <begin position="2097"/>
        <end position="2163"/>
    </location>
</feature>
<feature type="region of interest" description="Disordered" evidence="6">
    <location>
        <begin position="433"/>
        <end position="990"/>
    </location>
</feature>
<name>G5A198_PHYSP</name>
<feature type="compositionally biased region" description="Basic and acidic residues" evidence="6">
    <location>
        <begin position="352"/>
        <end position="363"/>
    </location>
</feature>
<feature type="domain" description="FYVE-type" evidence="7">
    <location>
        <begin position="276"/>
        <end position="330"/>
    </location>
</feature>
<feature type="compositionally biased region" description="Basic and acidic residues" evidence="6">
    <location>
        <begin position="1070"/>
        <end position="1087"/>
    </location>
</feature>
<feature type="compositionally biased region" description="Low complexity" evidence="6">
    <location>
        <begin position="760"/>
        <end position="771"/>
    </location>
</feature>
<evidence type="ECO:0000256" key="5">
    <source>
        <dbReference type="SAM" id="Coils"/>
    </source>
</evidence>
<dbReference type="Gene3D" id="3.30.40.10">
    <property type="entry name" value="Zinc/RING finger domain, C3HC4 (zinc finger)"/>
    <property type="match status" value="1"/>
</dbReference>
<keyword evidence="5" id="KW-0175">Coiled coil</keyword>
<evidence type="ECO:0000259" key="8">
    <source>
        <dbReference type="PROSITE" id="PS50848"/>
    </source>
</evidence>
<keyword evidence="1" id="KW-0479">Metal-binding</keyword>
<dbReference type="SUPFAM" id="SSF57903">
    <property type="entry name" value="FYVE/PHD zinc finger"/>
    <property type="match status" value="2"/>
</dbReference>
<dbReference type="RefSeq" id="XP_009534209.1">
    <property type="nucleotide sequence ID" value="XM_009535914.1"/>
</dbReference>
<feature type="compositionally biased region" description="Acidic residues" evidence="6">
    <location>
        <begin position="377"/>
        <end position="396"/>
    </location>
</feature>
<gene>
    <name evidence="9" type="ORF">PHYSODRAFT_519429</name>
</gene>
<feature type="compositionally biased region" description="Pro residues" evidence="6">
    <location>
        <begin position="853"/>
        <end position="873"/>
    </location>
</feature>
<feature type="compositionally biased region" description="Polar residues" evidence="6">
    <location>
        <begin position="885"/>
        <end position="920"/>
    </location>
</feature>
<dbReference type="EMBL" id="JH159158">
    <property type="protein sequence ID" value="EGZ11464.1"/>
    <property type="molecule type" value="Genomic_DNA"/>
</dbReference>
<feature type="compositionally biased region" description="Low complexity" evidence="6">
    <location>
        <begin position="2365"/>
        <end position="2384"/>
    </location>
</feature>
<feature type="compositionally biased region" description="Polar residues" evidence="6">
    <location>
        <begin position="575"/>
        <end position="616"/>
    </location>
</feature>
<dbReference type="InterPro" id="IPR052727">
    <property type="entry name" value="Rab4/Rab5_effector"/>
</dbReference>
<protein>
    <recommendedName>
        <fullName evidence="11">FYVE-type domain-containing protein</fullName>
    </recommendedName>
</protein>
<feature type="compositionally biased region" description="Polar residues" evidence="6">
    <location>
        <begin position="3140"/>
        <end position="3156"/>
    </location>
</feature>
<feature type="region of interest" description="Disordered" evidence="6">
    <location>
        <begin position="2922"/>
        <end position="2941"/>
    </location>
</feature>
<feature type="region of interest" description="Disordered" evidence="6">
    <location>
        <begin position="1329"/>
        <end position="1682"/>
    </location>
</feature>
<feature type="compositionally biased region" description="Low complexity" evidence="6">
    <location>
        <begin position="561"/>
        <end position="574"/>
    </location>
</feature>
<feature type="compositionally biased region" description="Polar residues" evidence="6">
    <location>
        <begin position="932"/>
        <end position="949"/>
    </location>
</feature>
<dbReference type="InterPro" id="IPR013083">
    <property type="entry name" value="Znf_RING/FYVE/PHD"/>
</dbReference>
<dbReference type="PANTHER" id="PTHR13510:SF44">
    <property type="entry name" value="RABENOSYN-5"/>
    <property type="match status" value="1"/>
</dbReference>
<feature type="compositionally biased region" description="Polar residues" evidence="6">
    <location>
        <begin position="479"/>
        <end position="495"/>
    </location>
</feature>
<feature type="compositionally biased region" description="Low complexity" evidence="6">
    <location>
        <begin position="1130"/>
        <end position="1142"/>
    </location>
</feature>
<evidence type="ECO:0000256" key="2">
    <source>
        <dbReference type="ARBA" id="ARBA00022771"/>
    </source>
</evidence>
<feature type="compositionally biased region" description="Basic residues" evidence="6">
    <location>
        <begin position="1"/>
        <end position="12"/>
    </location>
</feature>
<feature type="compositionally biased region" description="Basic and acidic residues" evidence="6">
    <location>
        <begin position="774"/>
        <end position="798"/>
    </location>
</feature>
<feature type="compositionally biased region" description="Basic and acidic residues" evidence="6">
    <location>
        <begin position="1237"/>
        <end position="1247"/>
    </location>
</feature>
<dbReference type="GeneID" id="20660178"/>
<evidence type="ECO:0000313" key="10">
    <source>
        <dbReference type="Proteomes" id="UP000002640"/>
    </source>
</evidence>
<feature type="region of interest" description="Disordered" evidence="6">
    <location>
        <begin position="1914"/>
        <end position="1946"/>
    </location>
</feature>
<feature type="compositionally biased region" description="Basic and acidic residues" evidence="6">
    <location>
        <begin position="1478"/>
        <end position="1519"/>
    </location>
</feature>